<evidence type="ECO:0008006" key="3">
    <source>
        <dbReference type="Google" id="ProtNLM"/>
    </source>
</evidence>
<dbReference type="OrthoDB" id="5795846at2"/>
<dbReference type="eggNOG" id="COG5589">
    <property type="taxonomic scope" value="Bacteria"/>
</dbReference>
<name>R8AXT6_9GAMM</name>
<dbReference type="RefSeq" id="WP_012139186.1">
    <property type="nucleotide sequence ID" value="NZ_KE007327.1"/>
</dbReference>
<protein>
    <recommendedName>
        <fullName evidence="3">TIGR02444 family protein</fullName>
    </recommendedName>
</protein>
<reference evidence="1 2" key="1">
    <citation type="journal article" date="2013" name="Genome Announc.">
        <title>Draft Genome Sequence of the Moderately Halophilic Bacterium Marinobacter lipolyticus Strain SM19.</title>
        <authorList>
            <person name="Papke R.T."/>
            <person name="de la Haba R.R."/>
            <person name="Infante-Dominguez C."/>
            <person name="Perez D."/>
            <person name="Sanchez-Porro C."/>
            <person name="Lapierre P."/>
            <person name="Ventosa A."/>
        </authorList>
    </citation>
    <scope>NUCLEOTIDE SEQUENCE [LARGE SCALE GENOMIC DNA]</scope>
    <source>
        <strain evidence="1 2">SM19</strain>
    </source>
</reference>
<proteinExistence type="predicted"/>
<sequence>MQDDREQLPSEMEPDSPLWRFALAFWKYPGIESTCLALQGKGWNVTQILSACWLTITGQKYSGHECDTVTEWRSHVTEPLRSARQFIPRDNPVTESLRTSIATNELEAERIELALTYQCLVNTQRESAGMYEPEQLAHINLQAAAPETVMDMETGLLLDALIPGLMAFAAGARGE</sequence>
<dbReference type="Pfam" id="PF09523">
    <property type="entry name" value="DUF2390"/>
    <property type="match status" value="1"/>
</dbReference>
<comment type="caution">
    <text evidence="1">The sequence shown here is derived from an EMBL/GenBank/DDBJ whole genome shotgun (WGS) entry which is preliminary data.</text>
</comment>
<dbReference type="PATRIC" id="fig|1318628.3.peg.3011"/>
<dbReference type="NCBIfam" id="TIGR02444">
    <property type="entry name" value="TIGR02444 family protein"/>
    <property type="match status" value="1"/>
</dbReference>
<dbReference type="STRING" id="1318628.MARLIPOL_15067"/>
<dbReference type="InterPro" id="IPR012659">
    <property type="entry name" value="CHP02444"/>
</dbReference>
<organism evidence="1 2">
    <name type="scientific">Marinobacter lipolyticus SM19</name>
    <dbReference type="NCBI Taxonomy" id="1318628"/>
    <lineage>
        <taxon>Bacteria</taxon>
        <taxon>Pseudomonadati</taxon>
        <taxon>Pseudomonadota</taxon>
        <taxon>Gammaproteobacteria</taxon>
        <taxon>Pseudomonadales</taxon>
        <taxon>Marinobacteraceae</taxon>
        <taxon>Marinobacter</taxon>
    </lineage>
</organism>
<dbReference type="AlphaFoldDB" id="R8AXT6"/>
<keyword evidence="2" id="KW-1185">Reference proteome</keyword>
<gene>
    <name evidence="1" type="ORF">MARLIPOL_15067</name>
</gene>
<dbReference type="EMBL" id="ASAD01000019">
    <property type="protein sequence ID" value="EON91127.1"/>
    <property type="molecule type" value="Genomic_DNA"/>
</dbReference>
<dbReference type="HOGENOM" id="CLU_1459685_0_0_6"/>
<evidence type="ECO:0000313" key="2">
    <source>
        <dbReference type="Proteomes" id="UP000016540"/>
    </source>
</evidence>
<dbReference type="Proteomes" id="UP000016540">
    <property type="component" value="Unassembled WGS sequence"/>
</dbReference>
<evidence type="ECO:0000313" key="1">
    <source>
        <dbReference type="EMBL" id="EON91127.1"/>
    </source>
</evidence>
<accession>R8AXT6</accession>